<dbReference type="GO" id="GO:0016812">
    <property type="term" value="F:hydrolase activity, acting on carbon-nitrogen (but not peptide) bonds, in cyclic amides"/>
    <property type="evidence" value="ECO:0007669"/>
    <property type="project" value="TreeGrafter"/>
</dbReference>
<evidence type="ECO:0000256" key="2">
    <source>
        <dbReference type="ARBA" id="ARBA00008829"/>
    </source>
</evidence>
<evidence type="ECO:0000259" key="6">
    <source>
        <dbReference type="Pfam" id="PF01979"/>
    </source>
</evidence>
<proteinExistence type="inferred from homology"/>
<dbReference type="FunFam" id="3.20.20.140:FF:000174">
    <property type="entry name" value="Dihydropyrimidinase-related protein 2"/>
    <property type="match status" value="1"/>
</dbReference>
<dbReference type="Pfam" id="PF01979">
    <property type="entry name" value="Amidohydro_1"/>
    <property type="match status" value="1"/>
</dbReference>
<evidence type="ECO:0000256" key="5">
    <source>
        <dbReference type="PIRSR" id="PIRSR611778-50"/>
    </source>
</evidence>
<dbReference type="AlphaFoldDB" id="A0A4R3I5K6"/>
<reference evidence="7 8" key="1">
    <citation type="submission" date="2019-03" db="EMBL/GenBank/DDBJ databases">
        <title>Genomic Encyclopedia of Archaeal and Bacterial Type Strains, Phase II (KMG-II): from individual species to whole genera.</title>
        <authorList>
            <person name="Goeker M."/>
        </authorList>
    </citation>
    <scope>NUCLEOTIDE SEQUENCE [LARGE SCALE GENOMIC DNA]</scope>
    <source>
        <strain evidence="7 8">DSM 15388</strain>
    </source>
</reference>
<name>A0A4R3I5K6_9GAMM</name>
<dbReference type="CDD" id="cd01314">
    <property type="entry name" value="D-HYD"/>
    <property type="match status" value="1"/>
</dbReference>
<evidence type="ECO:0000256" key="3">
    <source>
        <dbReference type="ARBA" id="ARBA00022723"/>
    </source>
</evidence>
<dbReference type="SUPFAM" id="SSF51338">
    <property type="entry name" value="Composite domain of metallo-dependent hydrolases"/>
    <property type="match status" value="2"/>
</dbReference>
<comment type="PTM">
    <text evidence="5">Carbamylation allows a single lysine to coordinate two divalent metal cations.</text>
</comment>
<dbReference type="InterPro" id="IPR011778">
    <property type="entry name" value="Hydantoinase/dihydroPyrase"/>
</dbReference>
<evidence type="ECO:0000313" key="8">
    <source>
        <dbReference type="Proteomes" id="UP000295793"/>
    </source>
</evidence>
<dbReference type="GO" id="GO:0046872">
    <property type="term" value="F:metal ion binding"/>
    <property type="evidence" value="ECO:0007669"/>
    <property type="project" value="UniProtKB-KW"/>
</dbReference>
<dbReference type="EMBL" id="SLZR01000006">
    <property type="protein sequence ID" value="TCS41277.1"/>
    <property type="molecule type" value="Genomic_DNA"/>
</dbReference>
<evidence type="ECO:0000256" key="1">
    <source>
        <dbReference type="ARBA" id="ARBA00001947"/>
    </source>
</evidence>
<comment type="cofactor">
    <cofactor evidence="1">
        <name>Zn(2+)</name>
        <dbReference type="ChEBI" id="CHEBI:29105"/>
    </cofactor>
</comment>
<sequence length="479" mass="51961">MVGEWRNVVSSDVGQQGGRKSLLIKGAVISDHLTSFQGDMLITDGKIAALAAHIDAGAQACEVIDAEGLVLVPGGIDVHTHFNIDVGIARSCDDFFTGTRSAACGGTTTIVDHMGFGPEGCDLFHQLRVYKAYAKESAVIDYSFHGVIQHIDDAILGQMEAMVHEEGISSFKLYLTYGYKLDDEAAFKALRQLKKVGAITAVHPENDAAISAKREQLISEGKTSAKYHAASRPLECEAEAVARMINLAKLADDAPLYIVHLSNGLGLDYTRIARAAKQSVWVETCPQYLTLDERSYERPDAVKFVLSPPLRNASECDKLWVGLADGSIDTVATDHCAFTTIQKQPGDRDFTQCPNGIPGVELRMPLLFSEGVSKGRIDLPRFVELTSYKPARLFGLYPQKGSLAVGSDADVVLFDPAMKTTITHENLNDNCDYTPFENQACDGWPVLTLSRGAVVAAHGQFTGKAGMGRFLKRKPFSGE</sequence>
<evidence type="ECO:0000313" key="7">
    <source>
        <dbReference type="EMBL" id="TCS41277.1"/>
    </source>
</evidence>
<comment type="similarity">
    <text evidence="2">Belongs to the metallo-dependent hydrolases superfamily. Hydantoinase/dihydropyrimidinase family.</text>
</comment>
<dbReference type="InterPro" id="IPR011059">
    <property type="entry name" value="Metal-dep_hydrolase_composite"/>
</dbReference>
<keyword evidence="4" id="KW-0378">Hydrolase</keyword>
<dbReference type="PANTHER" id="PTHR11647:SF1">
    <property type="entry name" value="COLLAPSIN RESPONSE MEDIATOR PROTEIN"/>
    <property type="match status" value="1"/>
</dbReference>
<accession>A0A4R3I5K6</accession>
<dbReference type="SUPFAM" id="SSF51556">
    <property type="entry name" value="Metallo-dependent hydrolases"/>
    <property type="match status" value="1"/>
</dbReference>
<dbReference type="NCBIfam" id="TIGR02033">
    <property type="entry name" value="D-hydantoinase"/>
    <property type="match status" value="1"/>
</dbReference>
<dbReference type="OrthoDB" id="5687299at2"/>
<dbReference type="GO" id="GO:0005829">
    <property type="term" value="C:cytosol"/>
    <property type="evidence" value="ECO:0007669"/>
    <property type="project" value="TreeGrafter"/>
</dbReference>
<dbReference type="InterPro" id="IPR050378">
    <property type="entry name" value="Metallo-dep_Hydrolases_sf"/>
</dbReference>
<organism evidence="7 8">
    <name type="scientific">Reinekea marinisedimentorum</name>
    <dbReference type="NCBI Taxonomy" id="230495"/>
    <lineage>
        <taxon>Bacteria</taxon>
        <taxon>Pseudomonadati</taxon>
        <taxon>Pseudomonadota</taxon>
        <taxon>Gammaproteobacteria</taxon>
        <taxon>Oceanospirillales</taxon>
        <taxon>Saccharospirillaceae</taxon>
        <taxon>Reinekea</taxon>
    </lineage>
</organism>
<dbReference type="RefSeq" id="WP_132701255.1">
    <property type="nucleotide sequence ID" value="NZ_SLZR01000006.1"/>
</dbReference>
<gene>
    <name evidence="7" type="ORF">BCF53_1068</name>
</gene>
<dbReference type="InterPro" id="IPR032466">
    <property type="entry name" value="Metal_Hydrolase"/>
</dbReference>
<feature type="modified residue" description="N6-carboxylysine" evidence="5">
    <location>
        <position position="172"/>
    </location>
</feature>
<dbReference type="Gene3D" id="2.30.40.10">
    <property type="entry name" value="Urease, subunit C, domain 1"/>
    <property type="match status" value="1"/>
</dbReference>
<dbReference type="Gene3D" id="3.20.20.140">
    <property type="entry name" value="Metal-dependent hydrolases"/>
    <property type="match status" value="1"/>
</dbReference>
<evidence type="ECO:0000256" key="4">
    <source>
        <dbReference type="ARBA" id="ARBA00022801"/>
    </source>
</evidence>
<dbReference type="PANTHER" id="PTHR11647">
    <property type="entry name" value="HYDRANTOINASE/DIHYDROPYRIMIDINASE FAMILY MEMBER"/>
    <property type="match status" value="1"/>
</dbReference>
<dbReference type="Proteomes" id="UP000295793">
    <property type="component" value="Unassembled WGS sequence"/>
</dbReference>
<feature type="domain" description="Amidohydrolase-related" evidence="6">
    <location>
        <begin position="70"/>
        <end position="455"/>
    </location>
</feature>
<keyword evidence="8" id="KW-1185">Reference proteome</keyword>
<comment type="caution">
    <text evidence="7">The sequence shown here is derived from an EMBL/GenBank/DDBJ whole genome shotgun (WGS) entry which is preliminary data.</text>
</comment>
<keyword evidence="3" id="KW-0479">Metal-binding</keyword>
<dbReference type="InterPro" id="IPR006680">
    <property type="entry name" value="Amidohydro-rel"/>
</dbReference>
<protein>
    <submittedName>
        <fullName evidence="7">Dihydropyrimidinase</fullName>
    </submittedName>
</protein>